<dbReference type="AlphaFoldDB" id="A0A370R5N1"/>
<organism evidence="1 2">
    <name type="scientific">Enterobacillus tribolii</name>
    <dbReference type="NCBI Taxonomy" id="1487935"/>
    <lineage>
        <taxon>Bacteria</taxon>
        <taxon>Pseudomonadati</taxon>
        <taxon>Pseudomonadota</taxon>
        <taxon>Gammaproteobacteria</taxon>
        <taxon>Enterobacterales</taxon>
        <taxon>Hafniaceae</taxon>
        <taxon>Enterobacillus</taxon>
    </lineage>
</organism>
<comment type="caution">
    <text evidence="1">The sequence shown here is derived from an EMBL/GenBank/DDBJ whole genome shotgun (WGS) entry which is preliminary data.</text>
</comment>
<keyword evidence="2" id="KW-1185">Reference proteome</keyword>
<evidence type="ECO:0000313" key="2">
    <source>
        <dbReference type="Proteomes" id="UP000254848"/>
    </source>
</evidence>
<name>A0A370R5N1_9GAMM</name>
<dbReference type="EMBL" id="QRAP01000001">
    <property type="protein sequence ID" value="RDK97425.1"/>
    <property type="molecule type" value="Genomic_DNA"/>
</dbReference>
<evidence type="ECO:0000313" key="1">
    <source>
        <dbReference type="EMBL" id="RDK97425.1"/>
    </source>
</evidence>
<accession>A0A370R5N1</accession>
<dbReference type="Proteomes" id="UP000254848">
    <property type="component" value="Unassembled WGS sequence"/>
</dbReference>
<protein>
    <submittedName>
        <fullName evidence="1">Uncharacterized protein</fullName>
    </submittedName>
</protein>
<proteinExistence type="predicted"/>
<reference evidence="1 2" key="1">
    <citation type="submission" date="2018-07" db="EMBL/GenBank/DDBJ databases">
        <title>Genomic Encyclopedia of Type Strains, Phase IV (KMG-IV): sequencing the most valuable type-strain genomes for metagenomic binning, comparative biology and taxonomic classification.</title>
        <authorList>
            <person name="Goeker M."/>
        </authorList>
    </citation>
    <scope>NUCLEOTIDE SEQUENCE [LARGE SCALE GENOMIC DNA]</scope>
    <source>
        <strain evidence="1 2">DSM 103736</strain>
    </source>
</reference>
<sequence>MKALTVFDPAYVVQMSIKFWLISLLMCSG</sequence>
<gene>
    <name evidence="1" type="ORF">C8D90_101875</name>
</gene>